<proteinExistence type="predicted"/>
<reference evidence="1" key="1">
    <citation type="submission" date="2021-12" db="EMBL/GenBank/DDBJ databases">
        <title>Draft genome sequence of Corynebacterium ammoniagenes strain T-723.</title>
        <authorList>
            <person name="Matsuzawa M."/>
            <person name="Hiratani M."/>
            <person name="Abe I."/>
            <person name="Tsuji Y."/>
            <person name="Nakamura J."/>
        </authorList>
    </citation>
    <scope>NUCLEOTIDE SEQUENCE</scope>
    <source>
        <strain evidence="1">T-723</strain>
    </source>
</reference>
<accession>A0AAV5G2F0</accession>
<dbReference type="InterPro" id="IPR050484">
    <property type="entry name" value="Transf_Hexapept/Carb_Anhydrase"/>
</dbReference>
<dbReference type="PANTHER" id="PTHR13061:SF29">
    <property type="entry name" value="GAMMA CARBONIC ANHYDRASE-LIKE 1, MITOCHONDRIAL-RELATED"/>
    <property type="match status" value="1"/>
</dbReference>
<sequence>MSPMPTKSPLILPFEGKTPRIHKSAWIAPTATIIGDVEIGPDASVFYGVVLRGDTNKITIGARSNIQDNSVFHCDDDAPATLEDDVTIGHMALVHGAYVEAGSLIGMHAALLSHSRIGTGSLIAGGALVLEGQEIPARSLAAGVPAKVRRELSAEESAAFIPHAAKYVHYSKNQPSSEQALSLDDVRFE</sequence>
<organism evidence="1 2">
    <name type="scientific">Corynebacterium ammoniagenes</name>
    <name type="common">Brevibacterium ammoniagenes</name>
    <dbReference type="NCBI Taxonomy" id="1697"/>
    <lineage>
        <taxon>Bacteria</taxon>
        <taxon>Bacillati</taxon>
        <taxon>Actinomycetota</taxon>
        <taxon>Actinomycetes</taxon>
        <taxon>Mycobacteriales</taxon>
        <taxon>Corynebacteriaceae</taxon>
        <taxon>Corynebacterium</taxon>
    </lineage>
</organism>
<dbReference type="Proteomes" id="UP001054925">
    <property type="component" value="Unassembled WGS sequence"/>
</dbReference>
<gene>
    <name evidence="1" type="ORF">CAT723_11230</name>
</gene>
<dbReference type="RefSeq" id="WP_003846366.1">
    <property type="nucleotide sequence ID" value="NZ_BQKK01000002.1"/>
</dbReference>
<dbReference type="InterPro" id="IPR011004">
    <property type="entry name" value="Trimer_LpxA-like_sf"/>
</dbReference>
<dbReference type="AlphaFoldDB" id="A0AAV5G2F0"/>
<comment type="caution">
    <text evidence="1">The sequence shown here is derived from an EMBL/GenBank/DDBJ whole genome shotgun (WGS) entry which is preliminary data.</text>
</comment>
<dbReference type="EMBL" id="BQKK01000002">
    <property type="protein sequence ID" value="GJN42644.1"/>
    <property type="molecule type" value="Genomic_DNA"/>
</dbReference>
<dbReference type="PANTHER" id="PTHR13061">
    <property type="entry name" value="DYNACTIN SUBUNIT P25"/>
    <property type="match status" value="1"/>
</dbReference>
<protein>
    <submittedName>
        <fullName evidence="1">Gamma carbonic anhydrase family protein</fullName>
    </submittedName>
</protein>
<dbReference type="InterPro" id="IPR047324">
    <property type="entry name" value="LbH_gamma_CA-like"/>
</dbReference>
<name>A0AAV5G2F0_CORAM</name>
<dbReference type="Gene3D" id="2.160.10.10">
    <property type="entry name" value="Hexapeptide repeat proteins"/>
    <property type="match status" value="1"/>
</dbReference>
<dbReference type="CDD" id="cd04645">
    <property type="entry name" value="LbH_gamma_CA_like"/>
    <property type="match status" value="1"/>
</dbReference>
<evidence type="ECO:0000313" key="1">
    <source>
        <dbReference type="EMBL" id="GJN42644.1"/>
    </source>
</evidence>
<dbReference type="SUPFAM" id="SSF51161">
    <property type="entry name" value="Trimeric LpxA-like enzymes"/>
    <property type="match status" value="1"/>
</dbReference>
<evidence type="ECO:0000313" key="2">
    <source>
        <dbReference type="Proteomes" id="UP001054925"/>
    </source>
</evidence>